<dbReference type="Proteomes" id="UP000639051">
    <property type="component" value="Unassembled WGS sequence"/>
</dbReference>
<dbReference type="PROSITE" id="PS01050">
    <property type="entry name" value="YJEF_C_2"/>
    <property type="match status" value="1"/>
</dbReference>
<evidence type="ECO:0000256" key="4">
    <source>
        <dbReference type="ARBA" id="ARBA00009524"/>
    </source>
</evidence>
<comment type="subunit">
    <text evidence="17">Homotetramer.</text>
</comment>
<evidence type="ECO:0000256" key="12">
    <source>
        <dbReference type="ARBA" id="ARBA00023239"/>
    </source>
</evidence>
<feature type="binding site" evidence="18">
    <location>
        <position position="145"/>
    </location>
    <ligand>
        <name>K(+)</name>
        <dbReference type="ChEBI" id="CHEBI:29103"/>
    </ligand>
</feature>
<feature type="binding site" evidence="17">
    <location>
        <position position="441"/>
    </location>
    <ligand>
        <name>AMP</name>
        <dbReference type="ChEBI" id="CHEBI:456215"/>
    </ligand>
</feature>
<dbReference type="PROSITE" id="PS51383">
    <property type="entry name" value="YJEF_C_3"/>
    <property type="match status" value="1"/>
</dbReference>
<evidence type="ECO:0000256" key="19">
    <source>
        <dbReference type="PIRNR" id="PIRNR017184"/>
    </source>
</evidence>
<comment type="similarity">
    <text evidence="4 19">In the C-terminal section; belongs to the NnrD/CARKD family.</text>
</comment>
<evidence type="ECO:0000259" key="21">
    <source>
        <dbReference type="PROSITE" id="PS51385"/>
    </source>
</evidence>
<keyword evidence="10 17" id="KW-0520">NAD</keyword>
<dbReference type="InterPro" id="IPR004443">
    <property type="entry name" value="YjeF_N_dom"/>
</dbReference>
<evidence type="ECO:0000313" key="23">
    <source>
        <dbReference type="Proteomes" id="UP000639051"/>
    </source>
</evidence>
<feature type="binding site" evidence="17">
    <location>
        <position position="241"/>
    </location>
    <ligand>
        <name>(6S)-NADPHX</name>
        <dbReference type="ChEBI" id="CHEBI:64076"/>
    </ligand>
</feature>
<dbReference type="SUPFAM" id="SSF53613">
    <property type="entry name" value="Ribokinase-like"/>
    <property type="match status" value="1"/>
</dbReference>
<dbReference type="InterPro" id="IPR030677">
    <property type="entry name" value="Nnr"/>
</dbReference>
<evidence type="ECO:0000256" key="2">
    <source>
        <dbReference type="ARBA" id="ARBA00000909"/>
    </source>
</evidence>
<dbReference type="SUPFAM" id="SSF64153">
    <property type="entry name" value="YjeF N-terminal domain-like"/>
    <property type="match status" value="1"/>
</dbReference>
<comment type="function">
    <text evidence="17">Catalyzes the dehydration of the S-form of NAD(P)HX at the expense of ADP, which is converted to AMP. Together with NAD(P)HX epimerase, which catalyzes the epimerization of the S- and R-forms, the enzyme allows the repair of both epimers of NAD(P)HX, a damaged form of NAD(P)H that is a result of enzymatic or heat-dependent hydration.</text>
</comment>
<feature type="domain" description="YjeF N-terminal" evidence="21">
    <location>
        <begin position="10"/>
        <end position="199"/>
    </location>
</feature>
<keyword evidence="11 18" id="KW-0413">Isomerase</keyword>
<dbReference type="PANTHER" id="PTHR12592">
    <property type="entry name" value="ATP-DEPENDENT (S)-NAD(P)H-HYDRATE DEHYDRATASE FAMILY MEMBER"/>
    <property type="match status" value="1"/>
</dbReference>
<keyword evidence="9 18" id="KW-0630">Potassium</keyword>
<feature type="domain" description="YjeF C-terminal" evidence="20">
    <location>
        <begin position="206"/>
        <end position="506"/>
    </location>
</feature>
<evidence type="ECO:0000256" key="10">
    <source>
        <dbReference type="ARBA" id="ARBA00023027"/>
    </source>
</evidence>
<dbReference type="InterPro" id="IPR029056">
    <property type="entry name" value="Ribokinase-like"/>
</dbReference>
<dbReference type="PIRSF" id="PIRSF017184">
    <property type="entry name" value="Nnr"/>
    <property type="match status" value="1"/>
</dbReference>
<dbReference type="Gene3D" id="3.40.50.10260">
    <property type="entry name" value="YjeF N-terminal domain"/>
    <property type="match status" value="1"/>
</dbReference>
<organism evidence="22 23">
    <name type="scientific">Sinomonas cellulolyticus</name>
    <dbReference type="NCBI Taxonomy" id="2801916"/>
    <lineage>
        <taxon>Bacteria</taxon>
        <taxon>Bacillati</taxon>
        <taxon>Actinomycetota</taxon>
        <taxon>Actinomycetes</taxon>
        <taxon>Micrococcales</taxon>
        <taxon>Micrococcaceae</taxon>
        <taxon>Sinomonas</taxon>
    </lineage>
</organism>
<dbReference type="EC" id="5.1.99.6" evidence="19"/>
<evidence type="ECO:0000256" key="1">
    <source>
        <dbReference type="ARBA" id="ARBA00000013"/>
    </source>
</evidence>
<dbReference type="Pfam" id="PF03853">
    <property type="entry name" value="YjeF_N"/>
    <property type="match status" value="1"/>
</dbReference>
<evidence type="ECO:0000256" key="9">
    <source>
        <dbReference type="ARBA" id="ARBA00022958"/>
    </source>
</evidence>
<feature type="binding site" evidence="18">
    <location>
        <begin position="61"/>
        <end position="65"/>
    </location>
    <ligand>
        <name>(6S)-NADPHX</name>
        <dbReference type="ChEBI" id="CHEBI:64076"/>
    </ligand>
</feature>
<keyword evidence="8 17" id="KW-0521">NADP</keyword>
<feature type="binding site" evidence="17">
    <location>
        <begin position="412"/>
        <end position="416"/>
    </location>
    <ligand>
        <name>AMP</name>
        <dbReference type="ChEBI" id="CHEBI:456215"/>
    </ligand>
</feature>
<evidence type="ECO:0000256" key="5">
    <source>
        <dbReference type="ARBA" id="ARBA00022723"/>
    </source>
</evidence>
<dbReference type="RefSeq" id="WP_189693084.1">
    <property type="nucleotide sequence ID" value="NZ_BNCM01000004.1"/>
</dbReference>
<dbReference type="EMBL" id="JAERRC010000012">
    <property type="protein sequence ID" value="MBL0704676.1"/>
    <property type="molecule type" value="Genomic_DNA"/>
</dbReference>
<proteinExistence type="inferred from homology"/>
<keyword evidence="23" id="KW-1185">Reference proteome</keyword>
<dbReference type="PANTHER" id="PTHR12592:SF0">
    <property type="entry name" value="ATP-DEPENDENT (S)-NAD(P)H-HYDRATE DEHYDRATASE"/>
    <property type="match status" value="1"/>
</dbReference>
<feature type="binding site" evidence="17">
    <location>
        <position position="442"/>
    </location>
    <ligand>
        <name>(6S)-NADPHX</name>
        <dbReference type="ChEBI" id="CHEBI:64076"/>
    </ligand>
</feature>
<evidence type="ECO:0000313" key="22">
    <source>
        <dbReference type="EMBL" id="MBL0704676.1"/>
    </source>
</evidence>
<comment type="catalytic activity">
    <reaction evidence="16 17 19">
        <text>(6S)-NADPHX + ADP = AMP + phosphate + NADPH + H(+)</text>
        <dbReference type="Rhea" id="RHEA:32235"/>
        <dbReference type="ChEBI" id="CHEBI:15378"/>
        <dbReference type="ChEBI" id="CHEBI:43474"/>
        <dbReference type="ChEBI" id="CHEBI:57783"/>
        <dbReference type="ChEBI" id="CHEBI:64076"/>
        <dbReference type="ChEBI" id="CHEBI:456215"/>
        <dbReference type="ChEBI" id="CHEBI:456216"/>
        <dbReference type="EC" id="4.2.1.136"/>
    </reaction>
</comment>
<feature type="binding site" evidence="18">
    <location>
        <position position="142"/>
    </location>
    <ligand>
        <name>(6S)-NADPHX</name>
        <dbReference type="ChEBI" id="CHEBI:64076"/>
    </ligand>
</feature>
<feature type="binding site" evidence="17">
    <location>
        <position position="367"/>
    </location>
    <ligand>
        <name>(6S)-NADPHX</name>
        <dbReference type="ChEBI" id="CHEBI:64076"/>
    </ligand>
</feature>
<evidence type="ECO:0000256" key="6">
    <source>
        <dbReference type="ARBA" id="ARBA00022741"/>
    </source>
</evidence>
<comment type="function">
    <text evidence="18">Catalyzes the epimerization of the S- and R-forms of NAD(P)HX, a damaged form of NAD(P)H that is a result of enzymatic or heat-dependent hydration. This is a prerequisite for the S-specific NAD(P)H-hydrate dehydratase to allow the repair of both epimers of NAD(P)HX.</text>
</comment>
<accession>A0ABS1JZ39</accession>
<dbReference type="Gene3D" id="3.40.1190.20">
    <property type="match status" value="1"/>
</dbReference>
<keyword evidence="6 17" id="KW-0547">Nucleotide-binding</keyword>
<feature type="binding site" evidence="18">
    <location>
        <position position="116"/>
    </location>
    <ligand>
        <name>K(+)</name>
        <dbReference type="ChEBI" id="CHEBI:29103"/>
    </ligand>
</feature>
<dbReference type="CDD" id="cd01171">
    <property type="entry name" value="YXKO-related"/>
    <property type="match status" value="1"/>
</dbReference>
<comment type="similarity">
    <text evidence="3 19">In the N-terminal section; belongs to the NnrE/AIBP family.</text>
</comment>
<keyword evidence="13" id="KW-0511">Multifunctional enzyme</keyword>
<evidence type="ECO:0000256" key="3">
    <source>
        <dbReference type="ARBA" id="ARBA00006001"/>
    </source>
</evidence>
<comment type="caution">
    <text evidence="18">Lacks conserved residue(s) required for the propagation of feature annotation.</text>
</comment>
<evidence type="ECO:0000259" key="20">
    <source>
        <dbReference type="PROSITE" id="PS51383"/>
    </source>
</evidence>
<evidence type="ECO:0000256" key="15">
    <source>
        <dbReference type="ARBA" id="ARBA00048238"/>
    </source>
</evidence>
<dbReference type="HAMAP" id="MF_01966">
    <property type="entry name" value="NADHX_epimerase"/>
    <property type="match status" value="1"/>
</dbReference>
<feature type="binding site" evidence="18">
    <location>
        <position position="62"/>
    </location>
    <ligand>
        <name>K(+)</name>
        <dbReference type="ChEBI" id="CHEBI:29103"/>
    </ligand>
</feature>
<evidence type="ECO:0000256" key="11">
    <source>
        <dbReference type="ARBA" id="ARBA00023235"/>
    </source>
</evidence>
<comment type="caution">
    <text evidence="22">The sequence shown here is derived from an EMBL/GenBank/DDBJ whole genome shotgun (WGS) entry which is preliminary data.</text>
</comment>
<keyword evidence="12 17" id="KW-0456">Lyase</keyword>
<dbReference type="InterPro" id="IPR036652">
    <property type="entry name" value="YjeF_N_dom_sf"/>
</dbReference>
<name>A0ABS1JZ39_9MICC</name>
<evidence type="ECO:0000256" key="7">
    <source>
        <dbReference type="ARBA" id="ARBA00022840"/>
    </source>
</evidence>
<dbReference type="HAMAP" id="MF_01965">
    <property type="entry name" value="NADHX_dehydratase"/>
    <property type="match status" value="1"/>
</dbReference>
<gene>
    <name evidence="17" type="primary">nnrD</name>
    <name evidence="18" type="synonym">nnrE</name>
    <name evidence="22" type="ORF">JJE72_04040</name>
</gene>
<keyword evidence="7 17" id="KW-0067">ATP-binding</keyword>
<evidence type="ECO:0000256" key="8">
    <source>
        <dbReference type="ARBA" id="ARBA00022857"/>
    </source>
</evidence>
<comment type="cofactor">
    <cofactor evidence="17">
        <name>Mg(2+)</name>
        <dbReference type="ChEBI" id="CHEBI:18420"/>
    </cofactor>
</comment>
<comment type="catalytic activity">
    <reaction evidence="1 18 19">
        <text>(6R)-NADHX = (6S)-NADHX</text>
        <dbReference type="Rhea" id="RHEA:32215"/>
        <dbReference type="ChEBI" id="CHEBI:64074"/>
        <dbReference type="ChEBI" id="CHEBI:64075"/>
        <dbReference type="EC" id="5.1.99.6"/>
    </reaction>
</comment>
<evidence type="ECO:0000256" key="17">
    <source>
        <dbReference type="HAMAP-Rule" id="MF_01965"/>
    </source>
</evidence>
<dbReference type="Pfam" id="PF01256">
    <property type="entry name" value="Carb_kinase"/>
    <property type="match status" value="2"/>
</dbReference>
<comment type="function">
    <text evidence="14 19">Bifunctional enzyme that catalyzes the epimerization of the S- and R-forms of NAD(P)HX and the dehydration of the S-form of NAD(P)HX at the expense of ADP, which is converted to AMP. This allows the repair of both epimers of NAD(P)HX, a damaged form of NAD(P)H that is a result of enzymatic or heat-dependent hydration.</text>
</comment>
<evidence type="ECO:0000256" key="16">
    <source>
        <dbReference type="ARBA" id="ARBA00049209"/>
    </source>
</evidence>
<reference evidence="22 23" key="1">
    <citation type="submission" date="2021-01" db="EMBL/GenBank/DDBJ databases">
        <title>Genome public.</title>
        <authorList>
            <person name="Liu C."/>
            <person name="Sun Q."/>
        </authorList>
    </citation>
    <scope>NUCLEOTIDE SEQUENCE [LARGE SCALE GENOMIC DNA]</scope>
    <source>
        <strain evidence="22 23">JC656</strain>
    </source>
</reference>
<protein>
    <recommendedName>
        <fullName evidence="19">Bifunctional NAD(P)H-hydrate repair enzyme</fullName>
    </recommendedName>
    <alternativeName>
        <fullName evidence="19">Nicotinamide nucleotide repair protein</fullName>
    </alternativeName>
    <domain>
        <recommendedName>
            <fullName evidence="19">ADP-dependent (S)-NAD(P)H-hydrate dehydratase</fullName>
            <ecNumber evidence="19">4.2.1.136</ecNumber>
        </recommendedName>
        <alternativeName>
            <fullName evidence="19">ADP-dependent NAD(P)HX dehydratase</fullName>
        </alternativeName>
    </domain>
    <domain>
        <recommendedName>
            <fullName evidence="19">NAD(P)H-hydrate epimerase</fullName>
            <ecNumber evidence="19">5.1.99.6</ecNumber>
        </recommendedName>
    </domain>
</protein>
<dbReference type="PROSITE" id="PS51385">
    <property type="entry name" value="YJEF_N"/>
    <property type="match status" value="1"/>
</dbReference>
<comment type="cofactor">
    <cofactor evidence="18 19">
        <name>K(+)</name>
        <dbReference type="ChEBI" id="CHEBI:29103"/>
    </cofactor>
    <text evidence="18 19">Binds 1 potassium ion per subunit.</text>
</comment>
<dbReference type="InterPro" id="IPR000631">
    <property type="entry name" value="CARKD"/>
</dbReference>
<comment type="similarity">
    <text evidence="17">Belongs to the NnrD/CARKD family.</text>
</comment>
<sequence length="508" mass="51059">MVSAYTGSQVRAAERPLLDRGEGAALMARAAHGLALAVLRELERTGAVYGRRVAGVVGKGNNGGDALFALAEIARRGVRTTAVLTGGTAHPDGLAAFTAAGGRVTEELEPADVVIDAVLGTGFAGEFRPPLPRPAATVVACDLPSGVDADTGTAGAAVWRADVTVTFGALKTGLLVGRGRELSGTVEVVDIGLGPHLPEPDVRSLDDAAAAALLPRPRDDWQKYSRGVLGLVAGSPDFPGAAVLSAAGALATGVGMVRIVAPDEVRNLVLAAHPEVVGSLEPRGRVQAWAVGPGIADDGGQRRALGVALGSGLPTVVDASGLEALGEFLAADPRSRGSAAEPRLGEVLARIAEEGTVAGEHLVLTPHAGELESLLANFNSASDAPSRDSIESQPLHWAREAARRIGVTVLLKGPATVCAAPDGTAYVQGSGHPYLATAGSGDTLTGILGALLATGTHAGGHGSARPVELAALAACIHQRAGRLAAKGGPYGAGELAQAVREAVALFAA</sequence>
<comment type="catalytic activity">
    <reaction evidence="2 18 19">
        <text>(6R)-NADPHX = (6S)-NADPHX</text>
        <dbReference type="Rhea" id="RHEA:32227"/>
        <dbReference type="ChEBI" id="CHEBI:64076"/>
        <dbReference type="ChEBI" id="CHEBI:64077"/>
        <dbReference type="EC" id="5.1.99.6"/>
    </reaction>
</comment>
<evidence type="ECO:0000256" key="18">
    <source>
        <dbReference type="HAMAP-Rule" id="MF_01966"/>
    </source>
</evidence>
<evidence type="ECO:0000256" key="13">
    <source>
        <dbReference type="ARBA" id="ARBA00023268"/>
    </source>
</evidence>
<dbReference type="InterPro" id="IPR017953">
    <property type="entry name" value="Carbohydrate_kinase_pred_CS"/>
</dbReference>
<keyword evidence="5 18" id="KW-0479">Metal-binding</keyword>
<dbReference type="EC" id="4.2.1.136" evidence="19"/>
<feature type="binding site" evidence="17">
    <location>
        <position position="294"/>
    </location>
    <ligand>
        <name>(6S)-NADPHX</name>
        <dbReference type="ChEBI" id="CHEBI:64076"/>
    </ligand>
</feature>
<evidence type="ECO:0000256" key="14">
    <source>
        <dbReference type="ARBA" id="ARBA00025153"/>
    </source>
</evidence>
<comment type="similarity">
    <text evidence="18">Belongs to the NnrE/AIBP family.</text>
</comment>
<comment type="catalytic activity">
    <reaction evidence="15 17 19">
        <text>(6S)-NADHX + ADP = AMP + phosphate + NADH + H(+)</text>
        <dbReference type="Rhea" id="RHEA:32223"/>
        <dbReference type="ChEBI" id="CHEBI:15378"/>
        <dbReference type="ChEBI" id="CHEBI:43474"/>
        <dbReference type="ChEBI" id="CHEBI:57945"/>
        <dbReference type="ChEBI" id="CHEBI:64074"/>
        <dbReference type="ChEBI" id="CHEBI:456215"/>
        <dbReference type="ChEBI" id="CHEBI:456216"/>
        <dbReference type="EC" id="4.2.1.136"/>
    </reaction>
</comment>